<dbReference type="SMART" id="SM00552">
    <property type="entry name" value="ADEAMc"/>
    <property type="match status" value="1"/>
</dbReference>
<dbReference type="GO" id="GO:0005730">
    <property type="term" value="C:nucleolus"/>
    <property type="evidence" value="ECO:0007669"/>
    <property type="project" value="TreeGrafter"/>
</dbReference>
<dbReference type="GO" id="GO:0005737">
    <property type="term" value="C:cytoplasm"/>
    <property type="evidence" value="ECO:0007669"/>
    <property type="project" value="TreeGrafter"/>
</dbReference>
<evidence type="ECO:0000313" key="2">
    <source>
        <dbReference type="EMBL" id="CAF5140135.1"/>
    </source>
</evidence>
<dbReference type="Pfam" id="PF02137">
    <property type="entry name" value="A_deamin"/>
    <property type="match status" value="1"/>
</dbReference>
<protein>
    <recommendedName>
        <fullName evidence="1">A to I editase domain-containing protein</fullName>
    </recommendedName>
</protein>
<sequence length="276" mass="31168">GVPIESDTLPTDLPYSRRNLADRIAACIQEKFNQLTNNDVRLQRRKVLAGVVLSRNYNLETMEVVSITTGTKCIGGDRLTLNGQSLNDCHAEIISRRCLIRYCYQQLKLLIEENNDESIFERIPDSDRFRLKSSIAFHLYISTSPCGDGRLFAPQESASEQPLSTTLNQDLNIKQIGHSLRKSRGLLRTKIEAGEGTIPVMAKSLYQSMQTWDGILGGERLLTMSCSDKLCRWNFIGLQGALLSVLIEPIYYTSIIIGSLYHSEHIRRALFARIEN</sequence>
<dbReference type="EMBL" id="CAJOBJ010277839">
    <property type="protein sequence ID" value="CAF5140135.1"/>
    <property type="molecule type" value="Genomic_DNA"/>
</dbReference>
<dbReference type="AlphaFoldDB" id="A0A8S3FVC5"/>
<feature type="domain" description="A to I editase" evidence="1">
    <location>
        <begin position="66"/>
        <end position="276"/>
    </location>
</feature>
<feature type="non-terminal residue" evidence="2">
    <location>
        <position position="1"/>
    </location>
</feature>
<feature type="non-terminal residue" evidence="2">
    <location>
        <position position="276"/>
    </location>
</feature>
<dbReference type="GO" id="GO:0006396">
    <property type="term" value="P:RNA processing"/>
    <property type="evidence" value="ECO:0007669"/>
    <property type="project" value="InterPro"/>
</dbReference>
<evidence type="ECO:0000259" key="1">
    <source>
        <dbReference type="PROSITE" id="PS50141"/>
    </source>
</evidence>
<evidence type="ECO:0000313" key="3">
    <source>
        <dbReference type="Proteomes" id="UP000681720"/>
    </source>
</evidence>
<dbReference type="GO" id="GO:0003726">
    <property type="term" value="F:double-stranded RNA adenosine deaminase activity"/>
    <property type="evidence" value="ECO:0007669"/>
    <property type="project" value="TreeGrafter"/>
</dbReference>
<dbReference type="GO" id="GO:0003725">
    <property type="term" value="F:double-stranded RNA binding"/>
    <property type="evidence" value="ECO:0007669"/>
    <property type="project" value="TreeGrafter"/>
</dbReference>
<dbReference type="PROSITE" id="PS50141">
    <property type="entry name" value="A_DEAMIN_EDITASE"/>
    <property type="match status" value="1"/>
</dbReference>
<dbReference type="PANTHER" id="PTHR10910">
    <property type="entry name" value="EUKARYOTE SPECIFIC DSRNA BINDING PROTEIN"/>
    <property type="match status" value="1"/>
</dbReference>
<dbReference type="GO" id="GO:0008251">
    <property type="term" value="F:tRNA-specific adenosine deaminase activity"/>
    <property type="evidence" value="ECO:0007669"/>
    <property type="project" value="TreeGrafter"/>
</dbReference>
<organism evidence="2 3">
    <name type="scientific">Rotaria magnacalcarata</name>
    <dbReference type="NCBI Taxonomy" id="392030"/>
    <lineage>
        <taxon>Eukaryota</taxon>
        <taxon>Metazoa</taxon>
        <taxon>Spiralia</taxon>
        <taxon>Gnathifera</taxon>
        <taxon>Rotifera</taxon>
        <taxon>Eurotatoria</taxon>
        <taxon>Bdelloidea</taxon>
        <taxon>Philodinida</taxon>
        <taxon>Philodinidae</taxon>
        <taxon>Rotaria</taxon>
    </lineage>
</organism>
<dbReference type="GO" id="GO:0006382">
    <property type="term" value="P:adenosine to inosine editing"/>
    <property type="evidence" value="ECO:0007669"/>
    <property type="project" value="TreeGrafter"/>
</dbReference>
<name>A0A8S3FVC5_9BILA</name>
<dbReference type="InterPro" id="IPR002466">
    <property type="entry name" value="A_deamin"/>
</dbReference>
<proteinExistence type="predicted"/>
<gene>
    <name evidence="2" type="ORF">GIL414_LOCUS64442</name>
</gene>
<accession>A0A8S3FVC5</accession>
<reference evidence="2" key="1">
    <citation type="submission" date="2021-02" db="EMBL/GenBank/DDBJ databases">
        <authorList>
            <person name="Nowell W R."/>
        </authorList>
    </citation>
    <scope>NUCLEOTIDE SEQUENCE</scope>
</reference>
<comment type="caution">
    <text evidence="2">The sequence shown here is derived from an EMBL/GenBank/DDBJ whole genome shotgun (WGS) entry which is preliminary data.</text>
</comment>
<dbReference type="PANTHER" id="PTHR10910:SF62">
    <property type="entry name" value="AT07585P-RELATED"/>
    <property type="match status" value="1"/>
</dbReference>
<dbReference type="Proteomes" id="UP000681720">
    <property type="component" value="Unassembled WGS sequence"/>
</dbReference>